<feature type="transmembrane region" description="Helical" evidence="1">
    <location>
        <begin position="5"/>
        <end position="24"/>
    </location>
</feature>
<evidence type="ECO:0000313" key="2">
    <source>
        <dbReference type="EMBL" id="AFM10853.1"/>
    </source>
</evidence>
<dbReference type="KEGG" id="tpx:Turpa_0191"/>
<evidence type="ECO:0000256" key="1">
    <source>
        <dbReference type="SAM" id="Phobius"/>
    </source>
</evidence>
<keyword evidence="1" id="KW-1133">Transmembrane helix</keyword>
<keyword evidence="1" id="KW-0812">Transmembrane</keyword>
<keyword evidence="1" id="KW-0472">Membrane</keyword>
<dbReference type="OrthoDB" id="314447at2"/>
<dbReference type="RefSeq" id="WP_014801374.1">
    <property type="nucleotide sequence ID" value="NC_018020.1"/>
</dbReference>
<evidence type="ECO:0000313" key="3">
    <source>
        <dbReference type="Proteomes" id="UP000006048"/>
    </source>
</evidence>
<proteinExistence type="predicted"/>
<keyword evidence="3" id="KW-1185">Reference proteome</keyword>
<dbReference type="EMBL" id="CP002959">
    <property type="protein sequence ID" value="AFM10853.1"/>
    <property type="molecule type" value="Genomic_DNA"/>
</dbReference>
<dbReference type="AlphaFoldDB" id="I4B0P6"/>
<sequence length="423" mass="47973">MKFKWYYAAIFVAVAMGSLFFWSFTRKDDSANANLPRSFSRLGSQGFATPAELERMLNRNPSPRAMLEAYKLHAQYPDFSRPLDSTMVDLIDPWKLVDEPLPLIDDPALNNEAGVKKRIEDLKQSGKKDSEIESDLRKYYESLPRYQFTANRHTLTFGDELIVALKVTDSNGAKLQYSLGDVFVLGDPVMTRSRLGTPDYNDSGYPPDGVADDGITTFSYKIPGEDKKYWGNLKLVVQIKAKGNKDPIEVSHTFFSSPISPAKFTDNFTERLDNGSLVIDTIVDVKRECKFIFQANLYDSRGNPTHWVTTNSVLAPGLHPVSFVFFGKIFHDNGYQGRFTMRELRGTCENLPFPARWIGDPAKVDAIANATPLEEPLLYYMPYTARSYTTVKEYTLKDFSNAEWTSPEKEARIKDMESQIQGE</sequence>
<protein>
    <submittedName>
        <fullName evidence="2">Uncharacterized protein</fullName>
    </submittedName>
</protein>
<dbReference type="Proteomes" id="UP000006048">
    <property type="component" value="Chromosome"/>
</dbReference>
<organism evidence="2 3">
    <name type="scientific">Turneriella parva (strain ATCC BAA-1111 / DSM 21527 / NCTC 11395 / H)</name>
    <name type="common">Leptospira parva</name>
    <dbReference type="NCBI Taxonomy" id="869212"/>
    <lineage>
        <taxon>Bacteria</taxon>
        <taxon>Pseudomonadati</taxon>
        <taxon>Spirochaetota</taxon>
        <taxon>Spirochaetia</taxon>
        <taxon>Leptospirales</taxon>
        <taxon>Leptospiraceae</taxon>
        <taxon>Turneriella</taxon>
    </lineage>
</organism>
<dbReference type="HOGENOM" id="CLU_703867_0_0_12"/>
<name>I4B0P6_TURPD</name>
<gene>
    <name evidence="2" type="ordered locus">Turpa_0191</name>
</gene>
<accession>I4B0P6</accession>
<reference evidence="2 3" key="1">
    <citation type="submission" date="2012-06" db="EMBL/GenBank/DDBJ databases">
        <title>The complete chromosome of genome of Turneriella parva DSM 21527.</title>
        <authorList>
            <consortium name="US DOE Joint Genome Institute (JGI-PGF)"/>
            <person name="Lucas S."/>
            <person name="Han J."/>
            <person name="Lapidus A."/>
            <person name="Bruce D."/>
            <person name="Goodwin L."/>
            <person name="Pitluck S."/>
            <person name="Peters L."/>
            <person name="Kyrpides N."/>
            <person name="Mavromatis K."/>
            <person name="Ivanova N."/>
            <person name="Mikhailova N."/>
            <person name="Chertkov O."/>
            <person name="Detter J.C."/>
            <person name="Tapia R."/>
            <person name="Han C."/>
            <person name="Land M."/>
            <person name="Hauser L."/>
            <person name="Markowitz V."/>
            <person name="Cheng J.-F."/>
            <person name="Hugenholtz P."/>
            <person name="Woyke T."/>
            <person name="Wu D."/>
            <person name="Gronow S."/>
            <person name="Wellnitz S."/>
            <person name="Brambilla E."/>
            <person name="Klenk H.-P."/>
            <person name="Eisen J.A."/>
        </authorList>
    </citation>
    <scope>NUCLEOTIDE SEQUENCE [LARGE SCALE GENOMIC DNA]</scope>
    <source>
        <strain evidence="3">ATCC BAA-1111 / DSM 21527 / NCTC 11395 / H</strain>
    </source>
</reference>